<dbReference type="InterPro" id="IPR051785">
    <property type="entry name" value="MMCE/EMCE_epimerase"/>
</dbReference>
<dbReference type="InterPro" id="IPR004360">
    <property type="entry name" value="Glyas_Fos-R_dOase_dom"/>
</dbReference>
<protein>
    <submittedName>
        <fullName evidence="3">VOC family protein</fullName>
    </submittedName>
</protein>
<dbReference type="InterPro" id="IPR029068">
    <property type="entry name" value="Glyas_Bleomycin-R_OHBP_Dase"/>
</dbReference>
<accession>A0ABV6U2S8</accession>
<comment type="caution">
    <text evidence="3">The sequence shown here is derived from an EMBL/GenBank/DDBJ whole genome shotgun (WGS) entry which is preliminary data.</text>
</comment>
<name>A0ABV6U2S8_9ACTN</name>
<keyword evidence="1" id="KW-0479">Metal-binding</keyword>
<dbReference type="Proteomes" id="UP001589870">
    <property type="component" value="Unassembled WGS sequence"/>
</dbReference>
<evidence type="ECO:0000259" key="2">
    <source>
        <dbReference type="PROSITE" id="PS51819"/>
    </source>
</evidence>
<dbReference type="SUPFAM" id="SSF54593">
    <property type="entry name" value="Glyoxalase/Bleomycin resistance protein/Dihydroxybiphenyl dioxygenase"/>
    <property type="match status" value="1"/>
</dbReference>
<keyword evidence="4" id="KW-1185">Reference proteome</keyword>
<dbReference type="PROSITE" id="PS51819">
    <property type="entry name" value="VOC"/>
    <property type="match status" value="1"/>
</dbReference>
<dbReference type="RefSeq" id="WP_394299611.1">
    <property type="nucleotide sequence ID" value="NZ_JBHMQT010000003.1"/>
</dbReference>
<evidence type="ECO:0000256" key="1">
    <source>
        <dbReference type="ARBA" id="ARBA00022723"/>
    </source>
</evidence>
<dbReference type="PANTHER" id="PTHR43048">
    <property type="entry name" value="METHYLMALONYL-COA EPIMERASE"/>
    <property type="match status" value="1"/>
</dbReference>
<feature type="domain" description="VOC" evidence="2">
    <location>
        <begin position="3"/>
        <end position="144"/>
    </location>
</feature>
<sequence>MTLIHHVGLTVSDLERSLDFYIRLLGMSHLGTFERSGPQVDAVTGYPGVVVRQAFARPLRADCVVELLQYVGGNPDPIDPENGRVGAVHVAVEVAELDRTLDRLREEGVIALSDPIVAGVGPMAGCRVVYVLDPDRVRVELVEPPTATPTQAS</sequence>
<proteinExistence type="predicted"/>
<dbReference type="Gene3D" id="3.10.180.10">
    <property type="entry name" value="2,3-Dihydroxybiphenyl 1,2-Dioxygenase, domain 1"/>
    <property type="match status" value="1"/>
</dbReference>
<dbReference type="EMBL" id="JBHMQT010000003">
    <property type="protein sequence ID" value="MFC0861416.1"/>
    <property type="molecule type" value="Genomic_DNA"/>
</dbReference>
<evidence type="ECO:0000313" key="4">
    <source>
        <dbReference type="Proteomes" id="UP001589870"/>
    </source>
</evidence>
<dbReference type="Pfam" id="PF00903">
    <property type="entry name" value="Glyoxalase"/>
    <property type="match status" value="1"/>
</dbReference>
<organism evidence="3 4">
    <name type="scientific">Sphaerimonospora cavernae</name>
    <dbReference type="NCBI Taxonomy" id="1740611"/>
    <lineage>
        <taxon>Bacteria</taxon>
        <taxon>Bacillati</taxon>
        <taxon>Actinomycetota</taxon>
        <taxon>Actinomycetes</taxon>
        <taxon>Streptosporangiales</taxon>
        <taxon>Streptosporangiaceae</taxon>
        <taxon>Sphaerimonospora</taxon>
    </lineage>
</organism>
<dbReference type="InterPro" id="IPR018146">
    <property type="entry name" value="Glyoxalase_1_CS"/>
</dbReference>
<dbReference type="InterPro" id="IPR037523">
    <property type="entry name" value="VOC_core"/>
</dbReference>
<dbReference type="PANTHER" id="PTHR43048:SF3">
    <property type="entry name" value="METHYLMALONYL-COA EPIMERASE, MITOCHONDRIAL"/>
    <property type="match status" value="1"/>
</dbReference>
<reference evidence="3 4" key="1">
    <citation type="submission" date="2024-09" db="EMBL/GenBank/DDBJ databases">
        <authorList>
            <person name="Sun Q."/>
            <person name="Mori K."/>
        </authorList>
    </citation>
    <scope>NUCLEOTIDE SEQUENCE [LARGE SCALE GENOMIC DNA]</scope>
    <source>
        <strain evidence="3 4">TBRC 1851</strain>
    </source>
</reference>
<gene>
    <name evidence="3" type="ORF">ACFHYQ_03800</name>
</gene>
<dbReference type="PROSITE" id="PS00934">
    <property type="entry name" value="GLYOXALASE_I_1"/>
    <property type="match status" value="1"/>
</dbReference>
<evidence type="ECO:0000313" key="3">
    <source>
        <dbReference type="EMBL" id="MFC0861416.1"/>
    </source>
</evidence>